<dbReference type="GO" id="GO:0005634">
    <property type="term" value="C:nucleus"/>
    <property type="evidence" value="ECO:0007669"/>
    <property type="project" value="UniProtKB-SubCell"/>
</dbReference>
<organism evidence="7 8">
    <name type="scientific">Hevea brasiliensis</name>
    <name type="common">Para rubber tree</name>
    <name type="synonym">Siphonia brasiliensis</name>
    <dbReference type="NCBI Taxonomy" id="3981"/>
    <lineage>
        <taxon>Eukaryota</taxon>
        <taxon>Viridiplantae</taxon>
        <taxon>Streptophyta</taxon>
        <taxon>Embryophyta</taxon>
        <taxon>Tracheophyta</taxon>
        <taxon>Spermatophyta</taxon>
        <taxon>Magnoliopsida</taxon>
        <taxon>eudicotyledons</taxon>
        <taxon>Gunneridae</taxon>
        <taxon>Pentapetalae</taxon>
        <taxon>rosids</taxon>
        <taxon>fabids</taxon>
        <taxon>Malpighiales</taxon>
        <taxon>Euphorbiaceae</taxon>
        <taxon>Crotonoideae</taxon>
        <taxon>Micrandreae</taxon>
        <taxon>Hevea</taxon>
    </lineage>
</organism>
<dbReference type="PANTHER" id="PTHR46834">
    <property type="entry name" value="TRANSCRIPTION FACTOR BHLH91"/>
    <property type="match status" value="1"/>
</dbReference>
<sequence length="330" mass="36752">MNEEAGCFDPNSMVEGPDDGLSQVLQPPPIMAGSTTNSHNSFKENLKLSTEELSYHHSNPLQEEDVSAAMEIQLQNQQMVFNTHTTPLGFGGDLSMTDKLYESYKQLSATELQRRQQLIDKYRTLRDLIPHPMKPDRASVVGDAIEYIKELLQTVNVLKIRLDKKRCARERSKGHKTEEDSAGNNGHESSSIMNPLGHPDQSFNDGSLRLKGCGIIGNGKRGSNRTEKRLLSSVLEMVVVAVALALSNTRIADGIIMSAFLLIFLEYAGNCLFCLLKPCLLAFPPFIRGVFSYSRRLRRDSKKGWIIVEQDDSASDYCVLVESLESNSPV</sequence>
<reference evidence="7 8" key="1">
    <citation type="journal article" date="2020" name="Mol. Plant">
        <title>The Chromosome-Based Rubber Tree Genome Provides New Insights into Spurge Genome Evolution and Rubber Biosynthesis.</title>
        <authorList>
            <person name="Liu J."/>
            <person name="Shi C."/>
            <person name="Shi C.C."/>
            <person name="Li W."/>
            <person name="Zhang Q.J."/>
            <person name="Zhang Y."/>
            <person name="Li K."/>
            <person name="Lu H.F."/>
            <person name="Shi C."/>
            <person name="Zhu S.T."/>
            <person name="Xiao Z.Y."/>
            <person name="Nan H."/>
            <person name="Yue Y."/>
            <person name="Zhu X.G."/>
            <person name="Wu Y."/>
            <person name="Hong X.N."/>
            <person name="Fan G.Y."/>
            <person name="Tong Y."/>
            <person name="Zhang D."/>
            <person name="Mao C.L."/>
            <person name="Liu Y.L."/>
            <person name="Hao S.J."/>
            <person name="Liu W.Q."/>
            <person name="Lv M.Q."/>
            <person name="Zhang H.B."/>
            <person name="Liu Y."/>
            <person name="Hu-Tang G.R."/>
            <person name="Wang J.P."/>
            <person name="Wang J.H."/>
            <person name="Sun Y.H."/>
            <person name="Ni S.B."/>
            <person name="Chen W.B."/>
            <person name="Zhang X.C."/>
            <person name="Jiao Y.N."/>
            <person name="Eichler E.E."/>
            <person name="Li G.H."/>
            <person name="Liu X."/>
            <person name="Gao L.Z."/>
        </authorList>
    </citation>
    <scope>NUCLEOTIDE SEQUENCE [LARGE SCALE GENOMIC DNA]</scope>
    <source>
        <strain evidence="8">cv. GT1</strain>
        <tissue evidence="7">Leaf</tissue>
    </source>
</reference>
<dbReference type="Proteomes" id="UP000467840">
    <property type="component" value="Chromosome 7"/>
</dbReference>
<name>A0A6A6L229_HEVBR</name>
<protein>
    <recommendedName>
        <fullName evidence="6">BHLH domain-containing protein</fullName>
    </recommendedName>
</protein>
<evidence type="ECO:0000259" key="6">
    <source>
        <dbReference type="PROSITE" id="PS50888"/>
    </source>
</evidence>
<keyword evidence="2" id="KW-0805">Transcription regulation</keyword>
<evidence type="ECO:0000256" key="5">
    <source>
        <dbReference type="SAM" id="MobiDB-lite"/>
    </source>
</evidence>
<dbReference type="GO" id="GO:0046983">
    <property type="term" value="F:protein dimerization activity"/>
    <property type="evidence" value="ECO:0007669"/>
    <property type="project" value="InterPro"/>
</dbReference>
<dbReference type="InterPro" id="IPR011598">
    <property type="entry name" value="bHLH_dom"/>
</dbReference>
<dbReference type="GO" id="GO:0006355">
    <property type="term" value="P:regulation of DNA-templated transcription"/>
    <property type="evidence" value="ECO:0007669"/>
    <property type="project" value="InterPro"/>
</dbReference>
<evidence type="ECO:0000313" key="8">
    <source>
        <dbReference type="Proteomes" id="UP000467840"/>
    </source>
</evidence>
<dbReference type="PANTHER" id="PTHR46834:SF1">
    <property type="entry name" value="TRANSCRIPTION FACTOR BHLH10"/>
    <property type="match status" value="1"/>
</dbReference>
<dbReference type="Gene3D" id="4.10.280.10">
    <property type="entry name" value="Helix-loop-helix DNA-binding domain"/>
    <property type="match status" value="1"/>
</dbReference>
<feature type="compositionally biased region" description="Polar residues" evidence="5">
    <location>
        <begin position="182"/>
        <end position="193"/>
    </location>
</feature>
<comment type="subcellular location">
    <subcellularLocation>
        <location evidence="1">Nucleus</location>
    </subcellularLocation>
</comment>
<evidence type="ECO:0000256" key="2">
    <source>
        <dbReference type="ARBA" id="ARBA00023015"/>
    </source>
</evidence>
<dbReference type="GO" id="GO:0048658">
    <property type="term" value="P:anther wall tapetum development"/>
    <property type="evidence" value="ECO:0007669"/>
    <property type="project" value="InterPro"/>
</dbReference>
<dbReference type="SUPFAM" id="SSF47459">
    <property type="entry name" value="HLH, helix-loop-helix DNA-binding domain"/>
    <property type="match status" value="1"/>
</dbReference>
<keyword evidence="8" id="KW-1185">Reference proteome</keyword>
<evidence type="ECO:0000256" key="4">
    <source>
        <dbReference type="ARBA" id="ARBA00023242"/>
    </source>
</evidence>
<dbReference type="InterPro" id="IPR045895">
    <property type="entry name" value="bHLH91-like"/>
</dbReference>
<dbReference type="EMBL" id="JAAGAX010000013">
    <property type="protein sequence ID" value="KAF2293739.1"/>
    <property type="molecule type" value="Genomic_DNA"/>
</dbReference>
<gene>
    <name evidence="7" type="ORF">GH714_004422</name>
</gene>
<proteinExistence type="predicted"/>
<evidence type="ECO:0000256" key="1">
    <source>
        <dbReference type="ARBA" id="ARBA00004123"/>
    </source>
</evidence>
<keyword evidence="4" id="KW-0539">Nucleus</keyword>
<feature type="region of interest" description="Disordered" evidence="5">
    <location>
        <begin position="168"/>
        <end position="196"/>
    </location>
</feature>
<dbReference type="SMART" id="SM00353">
    <property type="entry name" value="HLH"/>
    <property type="match status" value="1"/>
</dbReference>
<dbReference type="AlphaFoldDB" id="A0A6A6L229"/>
<dbReference type="InterPro" id="IPR036638">
    <property type="entry name" value="HLH_DNA-bd_sf"/>
</dbReference>
<dbReference type="PROSITE" id="PS50888">
    <property type="entry name" value="BHLH"/>
    <property type="match status" value="1"/>
</dbReference>
<comment type="caution">
    <text evidence="7">The sequence shown here is derived from an EMBL/GenBank/DDBJ whole genome shotgun (WGS) entry which is preliminary data.</text>
</comment>
<evidence type="ECO:0000313" key="7">
    <source>
        <dbReference type="EMBL" id="KAF2293739.1"/>
    </source>
</evidence>
<dbReference type="Pfam" id="PF00010">
    <property type="entry name" value="HLH"/>
    <property type="match status" value="1"/>
</dbReference>
<keyword evidence="3" id="KW-0804">Transcription</keyword>
<feature type="domain" description="BHLH" evidence="6">
    <location>
        <begin position="102"/>
        <end position="151"/>
    </location>
</feature>
<evidence type="ECO:0000256" key="3">
    <source>
        <dbReference type="ARBA" id="ARBA00023163"/>
    </source>
</evidence>
<accession>A0A6A6L229</accession>
<feature type="compositionally biased region" description="Basic and acidic residues" evidence="5">
    <location>
        <begin position="169"/>
        <end position="179"/>
    </location>
</feature>